<feature type="domain" description="ABC transporter" evidence="11">
    <location>
        <begin position="336"/>
        <end position="571"/>
    </location>
</feature>
<dbReference type="PROSITE" id="PS50929">
    <property type="entry name" value="ABC_TM1F"/>
    <property type="match status" value="1"/>
</dbReference>
<dbReference type="RefSeq" id="WP_090020238.1">
    <property type="nucleotide sequence ID" value="NZ_FNCE01000006.1"/>
</dbReference>
<dbReference type="InterPro" id="IPR010128">
    <property type="entry name" value="ATPase_T1SS_PrtD-like"/>
</dbReference>
<dbReference type="SMART" id="SM00382">
    <property type="entry name" value="AAA"/>
    <property type="match status" value="1"/>
</dbReference>
<dbReference type="GO" id="GO:0005886">
    <property type="term" value="C:plasma membrane"/>
    <property type="evidence" value="ECO:0007669"/>
    <property type="project" value="UniProtKB-SubCell"/>
</dbReference>
<dbReference type="PANTHER" id="PTHR24221:SF248">
    <property type="entry name" value="ABC TRANSPORTER TRANSMEMBRANE REGION"/>
    <property type="match status" value="1"/>
</dbReference>
<evidence type="ECO:0000313" key="14">
    <source>
        <dbReference type="Proteomes" id="UP000199415"/>
    </source>
</evidence>
<dbReference type="InterPro" id="IPR003593">
    <property type="entry name" value="AAA+_ATPase"/>
</dbReference>
<reference evidence="13 14" key="1">
    <citation type="submission" date="2016-10" db="EMBL/GenBank/DDBJ databases">
        <authorList>
            <person name="de Groot N.N."/>
        </authorList>
    </citation>
    <scope>NUCLEOTIDE SEQUENCE [LARGE SCALE GENOMIC DNA]</scope>
    <source>
        <strain evidence="13 14">DSM 25584</strain>
    </source>
</reference>
<keyword evidence="13" id="KW-0645">Protease</keyword>
<name>A0A1G7S9Z7_9PROT</name>
<dbReference type="InterPro" id="IPR027417">
    <property type="entry name" value="P-loop_NTPase"/>
</dbReference>
<keyword evidence="5" id="KW-0547">Nucleotide-binding</keyword>
<evidence type="ECO:0000313" key="13">
    <source>
        <dbReference type="EMBL" id="SDG19791.1"/>
    </source>
</evidence>
<keyword evidence="6 13" id="KW-0067">ATP-binding</keyword>
<evidence type="ECO:0000256" key="6">
    <source>
        <dbReference type="ARBA" id="ARBA00022840"/>
    </source>
</evidence>
<dbReference type="GO" id="GO:0030256">
    <property type="term" value="C:type I protein secretion system complex"/>
    <property type="evidence" value="ECO:0007669"/>
    <property type="project" value="InterPro"/>
</dbReference>
<keyword evidence="4 10" id="KW-0812">Transmembrane</keyword>
<organism evidence="13 14">
    <name type="scientific">Limimonas halophila</name>
    <dbReference type="NCBI Taxonomy" id="1082479"/>
    <lineage>
        <taxon>Bacteria</taxon>
        <taxon>Pseudomonadati</taxon>
        <taxon>Pseudomonadota</taxon>
        <taxon>Alphaproteobacteria</taxon>
        <taxon>Rhodospirillales</taxon>
        <taxon>Rhodovibrionaceae</taxon>
        <taxon>Limimonas</taxon>
    </lineage>
</organism>
<evidence type="ECO:0000256" key="7">
    <source>
        <dbReference type="ARBA" id="ARBA00022989"/>
    </source>
</evidence>
<dbReference type="GO" id="GO:0006508">
    <property type="term" value="P:proteolysis"/>
    <property type="evidence" value="ECO:0007669"/>
    <property type="project" value="UniProtKB-KW"/>
</dbReference>
<dbReference type="GO" id="GO:0140359">
    <property type="term" value="F:ABC-type transporter activity"/>
    <property type="evidence" value="ECO:0007669"/>
    <property type="project" value="InterPro"/>
</dbReference>
<feature type="compositionally biased region" description="Gly residues" evidence="9">
    <location>
        <begin position="597"/>
        <end position="607"/>
    </location>
</feature>
<keyword evidence="7 10" id="KW-1133">Transmembrane helix</keyword>
<dbReference type="NCBIfam" id="TIGR01842">
    <property type="entry name" value="type_I_sec_PrtD"/>
    <property type="match status" value="1"/>
</dbReference>
<dbReference type="Gene3D" id="3.40.50.300">
    <property type="entry name" value="P-loop containing nucleotide triphosphate hydrolases"/>
    <property type="match status" value="1"/>
</dbReference>
<evidence type="ECO:0000259" key="12">
    <source>
        <dbReference type="PROSITE" id="PS50929"/>
    </source>
</evidence>
<evidence type="ECO:0000256" key="3">
    <source>
        <dbReference type="ARBA" id="ARBA00022475"/>
    </source>
</evidence>
<dbReference type="PROSITE" id="PS00211">
    <property type="entry name" value="ABC_TRANSPORTER_1"/>
    <property type="match status" value="1"/>
</dbReference>
<dbReference type="GO" id="GO:0034040">
    <property type="term" value="F:ATPase-coupled lipid transmembrane transporter activity"/>
    <property type="evidence" value="ECO:0007669"/>
    <property type="project" value="TreeGrafter"/>
</dbReference>
<comment type="subcellular location">
    <subcellularLocation>
        <location evidence="1">Cell membrane</location>
        <topology evidence="1">Multi-pass membrane protein</topology>
    </subcellularLocation>
</comment>
<dbReference type="CDD" id="cd03246">
    <property type="entry name" value="ABCC_Protease_Secretion"/>
    <property type="match status" value="1"/>
</dbReference>
<dbReference type="InterPro" id="IPR011527">
    <property type="entry name" value="ABC1_TM_dom"/>
</dbReference>
<dbReference type="GO" id="GO:0030253">
    <property type="term" value="P:protein secretion by the type I secretion system"/>
    <property type="evidence" value="ECO:0007669"/>
    <property type="project" value="InterPro"/>
</dbReference>
<dbReference type="SUPFAM" id="SSF90123">
    <property type="entry name" value="ABC transporter transmembrane region"/>
    <property type="match status" value="1"/>
</dbReference>
<gene>
    <name evidence="13" type="ORF">SAMN05216241_106175</name>
</gene>
<evidence type="ECO:0000256" key="8">
    <source>
        <dbReference type="ARBA" id="ARBA00023136"/>
    </source>
</evidence>
<dbReference type="InterPro" id="IPR039421">
    <property type="entry name" value="Type_1_exporter"/>
</dbReference>
<accession>A0A1G7S9Z7</accession>
<dbReference type="AlphaFoldDB" id="A0A1G7S9Z7"/>
<dbReference type="Pfam" id="PF00664">
    <property type="entry name" value="ABC_membrane"/>
    <property type="match status" value="1"/>
</dbReference>
<dbReference type="Pfam" id="PF00005">
    <property type="entry name" value="ABC_tran"/>
    <property type="match status" value="1"/>
</dbReference>
<feature type="compositionally biased region" description="Low complexity" evidence="9">
    <location>
        <begin position="569"/>
        <end position="596"/>
    </location>
</feature>
<feature type="domain" description="ABC transmembrane type-1" evidence="12">
    <location>
        <begin position="29"/>
        <end position="305"/>
    </location>
</feature>
<dbReference type="GO" id="GO:0008233">
    <property type="term" value="F:peptidase activity"/>
    <property type="evidence" value="ECO:0007669"/>
    <property type="project" value="UniProtKB-KW"/>
</dbReference>
<feature type="region of interest" description="Disordered" evidence="9">
    <location>
        <begin position="566"/>
        <end position="633"/>
    </location>
</feature>
<dbReference type="FunFam" id="3.40.50.300:FF:001444">
    <property type="entry name" value="ABC transporter ATP-binding protein"/>
    <property type="match status" value="1"/>
</dbReference>
<dbReference type="CDD" id="cd18586">
    <property type="entry name" value="ABC_6TM_PrtD_like"/>
    <property type="match status" value="1"/>
</dbReference>
<evidence type="ECO:0000256" key="5">
    <source>
        <dbReference type="ARBA" id="ARBA00022741"/>
    </source>
</evidence>
<feature type="transmembrane region" description="Helical" evidence="10">
    <location>
        <begin position="64"/>
        <end position="84"/>
    </location>
</feature>
<dbReference type="Proteomes" id="UP000199415">
    <property type="component" value="Unassembled WGS sequence"/>
</dbReference>
<dbReference type="InterPro" id="IPR003439">
    <property type="entry name" value="ABC_transporter-like_ATP-bd"/>
</dbReference>
<feature type="transmembrane region" description="Helical" evidence="10">
    <location>
        <begin position="164"/>
        <end position="183"/>
    </location>
</feature>
<evidence type="ECO:0000256" key="9">
    <source>
        <dbReference type="SAM" id="MobiDB-lite"/>
    </source>
</evidence>
<evidence type="ECO:0000256" key="4">
    <source>
        <dbReference type="ARBA" id="ARBA00022692"/>
    </source>
</evidence>
<dbReference type="InterPro" id="IPR036640">
    <property type="entry name" value="ABC1_TM_sf"/>
</dbReference>
<keyword evidence="2" id="KW-0813">Transport</keyword>
<dbReference type="STRING" id="1082479.SAMN05216241_106175"/>
<dbReference type="InterPro" id="IPR047957">
    <property type="entry name" value="ABC_AprD-like_6TM"/>
</dbReference>
<keyword evidence="8 10" id="KW-0472">Membrane</keyword>
<dbReference type="OrthoDB" id="5288404at2"/>
<dbReference type="InterPro" id="IPR017871">
    <property type="entry name" value="ABC_transporter-like_CS"/>
</dbReference>
<dbReference type="SUPFAM" id="SSF52540">
    <property type="entry name" value="P-loop containing nucleoside triphosphate hydrolases"/>
    <property type="match status" value="1"/>
</dbReference>
<feature type="transmembrane region" description="Helical" evidence="10">
    <location>
        <begin position="20"/>
        <end position="44"/>
    </location>
</feature>
<dbReference type="GO" id="GO:0016887">
    <property type="term" value="F:ATP hydrolysis activity"/>
    <property type="evidence" value="ECO:0007669"/>
    <property type="project" value="InterPro"/>
</dbReference>
<dbReference type="PANTHER" id="PTHR24221">
    <property type="entry name" value="ATP-BINDING CASSETTE SUB-FAMILY B"/>
    <property type="match status" value="1"/>
</dbReference>
<keyword evidence="13" id="KW-0378">Hydrolase</keyword>
<proteinExistence type="predicted"/>
<dbReference type="PROSITE" id="PS50893">
    <property type="entry name" value="ABC_TRANSPORTER_2"/>
    <property type="match status" value="1"/>
</dbReference>
<keyword evidence="14" id="KW-1185">Reference proteome</keyword>
<dbReference type="EMBL" id="FNCE01000006">
    <property type="protein sequence ID" value="SDG19791.1"/>
    <property type="molecule type" value="Genomic_DNA"/>
</dbReference>
<sequence>MKRAKANQQQQRSRKLAGAFRSLSGPFSATIVFSFFINLLMLVAPMYMLQVYDRVLSSRNETTLIMLTIIAGGLLVVFGLLELVRSRVLVRIGWKLDEKLNADVFKAVFARSVMKGGGGNSQALRDLDSVREFLTGQGLIAFCDAPWVPVFLAVIYMFHPLLGFAATIGAVIIFALALSNEFATRKPLAEASKESVSADGFVTTSLRNAEAVQAMGMMPGILQRWRKKHADVLSRQSLASDRAGAILATSKAVRMMLQVGVLGTGAFLALQREITPGTMIAASILMGRALAPVESAVGQWRGFIKARSAFNRLNDVLLNQEDDRDPMPLPAPKGEVSAENAVVVPPGTRTPVLRGVRFKIDPGETLGVIGPSGAGKSSLARALMGIWPVASGSIRLDGADIHDWDKTQLGPYLGYLPQDVELFEGTVAENIARFREVDPDEVVRAAKRAGAHEMILRLPDGYDTEIGASGQSLSGGQRQRVGLARALYNDVRVVLLDEPNANLDTAGEKALLNALAEIKKEGVSVIMITHRPPLLGTADKVLALDNGQVQAFGPRQEVLQKYTRPAAVSGGNRQQQVSGGQSGQAPAGEPAQASDQGGDGEQGQSGGEDGDESQAASGEQRTGKATTVTPFSR</sequence>
<protein>
    <submittedName>
        <fullName evidence="13">ATP-binding cassette, subfamily C/ATP-binding cassette, subfamily C, exporter for protease/lipase/ATP-binding cassette, subfamily C, EexD</fullName>
    </submittedName>
</protein>
<evidence type="ECO:0000256" key="1">
    <source>
        <dbReference type="ARBA" id="ARBA00004651"/>
    </source>
</evidence>
<dbReference type="FunFam" id="1.20.1560.10:FF:000109">
    <property type="entry name" value="Alkaline protease secretion ATP-binding protein aprD"/>
    <property type="match status" value="1"/>
</dbReference>
<evidence type="ECO:0000256" key="2">
    <source>
        <dbReference type="ARBA" id="ARBA00022448"/>
    </source>
</evidence>
<keyword evidence="3" id="KW-1003">Cell membrane</keyword>
<evidence type="ECO:0000256" key="10">
    <source>
        <dbReference type="SAM" id="Phobius"/>
    </source>
</evidence>
<dbReference type="Gene3D" id="1.20.1560.10">
    <property type="entry name" value="ABC transporter type 1, transmembrane domain"/>
    <property type="match status" value="1"/>
</dbReference>
<evidence type="ECO:0000259" key="11">
    <source>
        <dbReference type="PROSITE" id="PS50893"/>
    </source>
</evidence>
<dbReference type="GO" id="GO:0005524">
    <property type="term" value="F:ATP binding"/>
    <property type="evidence" value="ECO:0007669"/>
    <property type="project" value="UniProtKB-KW"/>
</dbReference>
<feature type="compositionally biased region" description="Polar residues" evidence="9">
    <location>
        <begin position="615"/>
        <end position="633"/>
    </location>
</feature>